<feature type="compositionally biased region" description="Basic and acidic residues" evidence="1">
    <location>
        <begin position="254"/>
        <end position="264"/>
    </location>
</feature>
<reference evidence="2" key="1">
    <citation type="submission" date="2016-06" db="UniProtKB">
        <authorList>
            <consortium name="WormBaseParasite"/>
        </authorList>
    </citation>
    <scope>IDENTIFICATION</scope>
</reference>
<dbReference type="AlphaFoldDB" id="A0A183AK31"/>
<feature type="region of interest" description="Disordered" evidence="1">
    <location>
        <begin position="234"/>
        <end position="287"/>
    </location>
</feature>
<accession>A0A183AK31</accession>
<name>A0A183AK31_9TREM</name>
<evidence type="ECO:0000313" key="2">
    <source>
        <dbReference type="WBParaSite" id="ECPE_0000733201-mRNA-1"/>
    </source>
</evidence>
<sequence length="499" mass="56493">LQDTAKLALSIHTERQNSSYLSSHDGNLPTHVGNFANQKPEGLSPEELVLESRLMVQLRGALGQLHEIFFSWPMTNKLELLAISRSLPQRTRRVPSRISGTRDEPQHAESYNDVWAQRDSIDVRRRWNSGVSHSNPRSPTTGENRITEYVTNVRSYANYSLTKSIDSVRQSWPQNQLERRQQVLFPLSGLTALAYDNAEHQQTKQQPQPPQPPESCEAIASPVLDQHHSEPYLKGNKIAKLRTQIPKQIPRSSKTRENDSRSSDRVSSADTQLDYTPVRLHTPPTPNTLKTMISNLTNLSTKPIPTAALRPPVGRASCFTLRQMCQNLRTERQKSGQIPFASSINLSIKSNQNRPIQLHRRGALLVHQFSGSNQLSTGYMLLDAAQTRMSKTEGLTNVISTPNSLIAKSQTYSVHRHSGRRKKRCLSSVNLADHPLRERPWQTHRSISALAEYPARVPYWKEVLWQWRNQRHNPAGIAGDLPVPIHHNTDTLKDLTVKT</sequence>
<evidence type="ECO:0000256" key="1">
    <source>
        <dbReference type="SAM" id="MobiDB-lite"/>
    </source>
</evidence>
<protein>
    <submittedName>
        <fullName evidence="2">DUF5739 domain-containing protein</fullName>
    </submittedName>
</protein>
<proteinExistence type="predicted"/>
<organism evidence="2">
    <name type="scientific">Echinostoma caproni</name>
    <dbReference type="NCBI Taxonomy" id="27848"/>
    <lineage>
        <taxon>Eukaryota</taxon>
        <taxon>Metazoa</taxon>
        <taxon>Spiralia</taxon>
        <taxon>Lophotrochozoa</taxon>
        <taxon>Platyhelminthes</taxon>
        <taxon>Trematoda</taxon>
        <taxon>Digenea</taxon>
        <taxon>Plagiorchiida</taxon>
        <taxon>Echinostomata</taxon>
        <taxon>Echinostomatoidea</taxon>
        <taxon>Echinostomatidae</taxon>
        <taxon>Echinostoma</taxon>
    </lineage>
</organism>
<feature type="region of interest" description="Disordered" evidence="1">
    <location>
        <begin position="198"/>
        <end position="217"/>
    </location>
</feature>
<dbReference type="WBParaSite" id="ECPE_0000733201-mRNA-1">
    <property type="protein sequence ID" value="ECPE_0000733201-mRNA-1"/>
    <property type="gene ID" value="ECPE_0000733201"/>
</dbReference>